<dbReference type="EMBL" id="CM001219">
    <property type="protein sequence ID" value="KEH33693.1"/>
    <property type="molecule type" value="Genomic_DNA"/>
</dbReference>
<dbReference type="Proteomes" id="UP000002051">
    <property type="component" value="Chromosome 3"/>
</dbReference>
<reference evidence="1 3" key="2">
    <citation type="journal article" date="2014" name="BMC Genomics">
        <title>An improved genome release (version Mt4.0) for the model legume Medicago truncatula.</title>
        <authorList>
            <person name="Tang H."/>
            <person name="Krishnakumar V."/>
            <person name="Bidwell S."/>
            <person name="Rosen B."/>
            <person name="Chan A."/>
            <person name="Zhou S."/>
            <person name="Gentzbittel L."/>
            <person name="Childs K.L."/>
            <person name="Yandell M."/>
            <person name="Gundlach H."/>
            <person name="Mayer K.F."/>
            <person name="Schwartz D.C."/>
            <person name="Town C.D."/>
        </authorList>
    </citation>
    <scope>GENOME REANNOTATION</scope>
    <source>
        <strain evidence="1">A17</strain>
        <strain evidence="2 3">cv. Jemalong A17</strain>
    </source>
</reference>
<accession>A0A072UX94</accession>
<reference evidence="2" key="3">
    <citation type="submission" date="2015-04" db="UniProtKB">
        <authorList>
            <consortium name="EnsemblPlants"/>
        </authorList>
    </citation>
    <scope>IDENTIFICATION</scope>
    <source>
        <strain evidence="2">cv. Jemalong A17</strain>
    </source>
</reference>
<name>A0A072UX94_MEDTR</name>
<gene>
    <name evidence="1" type="ordered locus">MTR_3g451030</name>
</gene>
<protein>
    <submittedName>
        <fullName evidence="1 2">Uncharacterized protein</fullName>
    </submittedName>
</protein>
<dbReference type="HOGENOM" id="CLU_2691469_0_0_1"/>
<keyword evidence="3" id="KW-1185">Reference proteome</keyword>
<proteinExistence type="predicted"/>
<dbReference type="EnsemblPlants" id="KEH33693">
    <property type="protein sequence ID" value="KEH33693"/>
    <property type="gene ID" value="MTR_3g451030"/>
</dbReference>
<reference evidence="1 3" key="1">
    <citation type="journal article" date="2011" name="Nature">
        <title>The Medicago genome provides insight into the evolution of rhizobial symbioses.</title>
        <authorList>
            <person name="Young N.D."/>
            <person name="Debelle F."/>
            <person name="Oldroyd G.E."/>
            <person name="Geurts R."/>
            <person name="Cannon S.B."/>
            <person name="Udvardi M.K."/>
            <person name="Benedito V.A."/>
            <person name="Mayer K.F."/>
            <person name="Gouzy J."/>
            <person name="Schoof H."/>
            <person name="Van de Peer Y."/>
            <person name="Proost S."/>
            <person name="Cook D.R."/>
            <person name="Meyers B.C."/>
            <person name="Spannagl M."/>
            <person name="Cheung F."/>
            <person name="De Mita S."/>
            <person name="Krishnakumar V."/>
            <person name="Gundlach H."/>
            <person name="Zhou S."/>
            <person name="Mudge J."/>
            <person name="Bharti A.K."/>
            <person name="Murray J.D."/>
            <person name="Naoumkina M.A."/>
            <person name="Rosen B."/>
            <person name="Silverstein K.A."/>
            <person name="Tang H."/>
            <person name="Rombauts S."/>
            <person name="Zhao P.X."/>
            <person name="Zhou P."/>
            <person name="Barbe V."/>
            <person name="Bardou P."/>
            <person name="Bechner M."/>
            <person name="Bellec A."/>
            <person name="Berger A."/>
            <person name="Berges H."/>
            <person name="Bidwell S."/>
            <person name="Bisseling T."/>
            <person name="Choisne N."/>
            <person name="Couloux A."/>
            <person name="Denny R."/>
            <person name="Deshpande S."/>
            <person name="Dai X."/>
            <person name="Doyle J.J."/>
            <person name="Dudez A.M."/>
            <person name="Farmer A.D."/>
            <person name="Fouteau S."/>
            <person name="Franken C."/>
            <person name="Gibelin C."/>
            <person name="Gish J."/>
            <person name="Goldstein S."/>
            <person name="Gonzalez A.J."/>
            <person name="Green P.J."/>
            <person name="Hallab A."/>
            <person name="Hartog M."/>
            <person name="Hua A."/>
            <person name="Humphray S.J."/>
            <person name="Jeong D.H."/>
            <person name="Jing Y."/>
            <person name="Jocker A."/>
            <person name="Kenton S.M."/>
            <person name="Kim D.J."/>
            <person name="Klee K."/>
            <person name="Lai H."/>
            <person name="Lang C."/>
            <person name="Lin S."/>
            <person name="Macmil S.L."/>
            <person name="Magdelenat G."/>
            <person name="Matthews L."/>
            <person name="McCorrison J."/>
            <person name="Monaghan E.L."/>
            <person name="Mun J.H."/>
            <person name="Najar F.Z."/>
            <person name="Nicholson C."/>
            <person name="Noirot C."/>
            <person name="O'Bleness M."/>
            <person name="Paule C.R."/>
            <person name="Poulain J."/>
            <person name="Prion F."/>
            <person name="Qin B."/>
            <person name="Qu C."/>
            <person name="Retzel E.F."/>
            <person name="Riddle C."/>
            <person name="Sallet E."/>
            <person name="Samain S."/>
            <person name="Samson N."/>
            <person name="Sanders I."/>
            <person name="Saurat O."/>
            <person name="Scarpelli C."/>
            <person name="Schiex T."/>
            <person name="Segurens B."/>
            <person name="Severin A.J."/>
            <person name="Sherrier D.J."/>
            <person name="Shi R."/>
            <person name="Sims S."/>
            <person name="Singer S.R."/>
            <person name="Sinharoy S."/>
            <person name="Sterck L."/>
            <person name="Viollet A."/>
            <person name="Wang B.B."/>
            <person name="Wang K."/>
            <person name="Wang M."/>
            <person name="Wang X."/>
            <person name="Warfsmann J."/>
            <person name="Weissenbach J."/>
            <person name="White D.D."/>
            <person name="White J.D."/>
            <person name="Wiley G.B."/>
            <person name="Wincker P."/>
            <person name="Xing Y."/>
            <person name="Yang L."/>
            <person name="Yao Z."/>
            <person name="Ying F."/>
            <person name="Zhai J."/>
            <person name="Zhou L."/>
            <person name="Zuber A."/>
            <person name="Denarie J."/>
            <person name="Dixon R.A."/>
            <person name="May G.D."/>
            <person name="Schwartz D.C."/>
            <person name="Rogers J."/>
            <person name="Quetier F."/>
            <person name="Town C.D."/>
            <person name="Roe B.A."/>
        </authorList>
    </citation>
    <scope>NUCLEOTIDE SEQUENCE [LARGE SCALE GENOMIC DNA]</scope>
    <source>
        <strain evidence="1">A17</strain>
        <strain evidence="2 3">cv. Jemalong A17</strain>
    </source>
</reference>
<evidence type="ECO:0000313" key="2">
    <source>
        <dbReference type="EnsemblPlants" id="KEH33693"/>
    </source>
</evidence>
<sequence length="74" mass="8568">MKKLYDSSLNLVSNQMTVNFKMFSPLMKHWICSNVQSNHCNSQVDAPSALYSSSYEDLETVNCFLVLQEMRELQ</sequence>
<organism evidence="1 3">
    <name type="scientific">Medicago truncatula</name>
    <name type="common">Barrel medic</name>
    <name type="synonym">Medicago tribuloides</name>
    <dbReference type="NCBI Taxonomy" id="3880"/>
    <lineage>
        <taxon>Eukaryota</taxon>
        <taxon>Viridiplantae</taxon>
        <taxon>Streptophyta</taxon>
        <taxon>Embryophyta</taxon>
        <taxon>Tracheophyta</taxon>
        <taxon>Spermatophyta</taxon>
        <taxon>Magnoliopsida</taxon>
        <taxon>eudicotyledons</taxon>
        <taxon>Gunneridae</taxon>
        <taxon>Pentapetalae</taxon>
        <taxon>rosids</taxon>
        <taxon>fabids</taxon>
        <taxon>Fabales</taxon>
        <taxon>Fabaceae</taxon>
        <taxon>Papilionoideae</taxon>
        <taxon>50 kb inversion clade</taxon>
        <taxon>NPAAA clade</taxon>
        <taxon>Hologalegina</taxon>
        <taxon>IRL clade</taxon>
        <taxon>Trifolieae</taxon>
        <taxon>Medicago</taxon>
    </lineage>
</organism>
<evidence type="ECO:0000313" key="3">
    <source>
        <dbReference type="Proteomes" id="UP000002051"/>
    </source>
</evidence>
<dbReference type="AlphaFoldDB" id="A0A072UX94"/>
<evidence type="ECO:0000313" key="1">
    <source>
        <dbReference type="EMBL" id="KEH33693.1"/>
    </source>
</evidence>